<dbReference type="InterPro" id="IPR000073">
    <property type="entry name" value="AB_hydrolase_1"/>
</dbReference>
<feature type="domain" description="AB hydrolase-1" evidence="3">
    <location>
        <begin position="145"/>
        <end position="377"/>
    </location>
</feature>
<reference evidence="4 5" key="1">
    <citation type="submission" date="2024-06" db="EMBL/GenBank/DDBJ databases">
        <authorList>
            <person name="Kraege A."/>
            <person name="Thomma B."/>
        </authorList>
    </citation>
    <scope>NUCLEOTIDE SEQUENCE [LARGE SCALE GENOMIC DNA]</scope>
</reference>
<dbReference type="Pfam" id="PF00561">
    <property type="entry name" value="Abhydrolase_1"/>
    <property type="match status" value="1"/>
</dbReference>
<organism evidence="4 5">
    <name type="scientific">Coccomyxa viridis</name>
    <dbReference type="NCBI Taxonomy" id="1274662"/>
    <lineage>
        <taxon>Eukaryota</taxon>
        <taxon>Viridiplantae</taxon>
        <taxon>Chlorophyta</taxon>
        <taxon>core chlorophytes</taxon>
        <taxon>Trebouxiophyceae</taxon>
        <taxon>Trebouxiophyceae incertae sedis</taxon>
        <taxon>Coccomyxaceae</taxon>
        <taxon>Coccomyxa</taxon>
    </lineage>
</organism>
<proteinExistence type="inferred from homology"/>
<keyword evidence="5" id="KW-1185">Reference proteome</keyword>
<evidence type="ECO:0000313" key="4">
    <source>
        <dbReference type="EMBL" id="CAL5225644.1"/>
    </source>
</evidence>
<dbReference type="InterPro" id="IPR050266">
    <property type="entry name" value="AB_hydrolase_sf"/>
</dbReference>
<dbReference type="Gene3D" id="3.40.50.1820">
    <property type="entry name" value="alpha/beta hydrolase"/>
    <property type="match status" value="1"/>
</dbReference>
<sequence>MPSVLLNESSTQRAPLSFSCTRGHAQHRHSAVVRCSKEEAALTQDTERRVPSLHRRSLLLSAAATLPICTAGAAQSAPAPSRVAPFCGVTGVPSWAFTIPWEERLVDFGGFKTWVREVGKKPGSGGGLFGLFGKGADKSKGQKWPLLVLHGGPGLPSRYLETLELLAGQDRRVIFYDQIGCGNSFLASEDRGPAQQDITVDMFVDELAAVKQALGLKEHHVLGHGWGGMLALTALAAASEEQRAQVQSITLTATPPSYHQLVTDRQERLQQLPGSVGESLRSPATEEARAQAMAEYSQRFVTHRLDASCLNVASSGQSSIVNAALTGGNPFQAQGLLRDWQAGPHLAKLAQPMLLLEGSSEELLPQSTANLQALRPGGTCTIETLEGAASYAHIDAWEPYLEAVNTFLNANDQQAI</sequence>
<evidence type="ECO:0000259" key="3">
    <source>
        <dbReference type="Pfam" id="PF00561"/>
    </source>
</evidence>
<comment type="similarity">
    <text evidence="1">Belongs to the peptidase S33 family.</text>
</comment>
<dbReference type="PANTHER" id="PTHR43798">
    <property type="entry name" value="MONOACYLGLYCEROL LIPASE"/>
    <property type="match status" value="1"/>
</dbReference>
<evidence type="ECO:0000256" key="1">
    <source>
        <dbReference type="ARBA" id="ARBA00010088"/>
    </source>
</evidence>
<dbReference type="Proteomes" id="UP001497392">
    <property type="component" value="Unassembled WGS sequence"/>
</dbReference>
<evidence type="ECO:0000256" key="2">
    <source>
        <dbReference type="ARBA" id="ARBA00022801"/>
    </source>
</evidence>
<protein>
    <submittedName>
        <fullName evidence="4">G8500 protein</fullName>
    </submittedName>
</protein>
<dbReference type="SUPFAM" id="SSF53474">
    <property type="entry name" value="alpha/beta-Hydrolases"/>
    <property type="match status" value="1"/>
</dbReference>
<dbReference type="InterPro" id="IPR002410">
    <property type="entry name" value="Peptidase_S33"/>
</dbReference>
<accession>A0ABP1G2W4</accession>
<comment type="caution">
    <text evidence="4">The sequence shown here is derived from an EMBL/GenBank/DDBJ whole genome shotgun (WGS) entry which is preliminary data.</text>
</comment>
<evidence type="ECO:0000313" key="5">
    <source>
        <dbReference type="Proteomes" id="UP001497392"/>
    </source>
</evidence>
<keyword evidence="2" id="KW-0378">Hydrolase</keyword>
<dbReference type="PANTHER" id="PTHR43798:SF33">
    <property type="entry name" value="HYDROLASE, PUTATIVE (AFU_ORTHOLOGUE AFUA_2G14860)-RELATED"/>
    <property type="match status" value="1"/>
</dbReference>
<dbReference type="PRINTS" id="PR00793">
    <property type="entry name" value="PROAMNOPTASE"/>
</dbReference>
<dbReference type="EMBL" id="CAXHTA020000012">
    <property type="protein sequence ID" value="CAL5225644.1"/>
    <property type="molecule type" value="Genomic_DNA"/>
</dbReference>
<name>A0ABP1G2W4_9CHLO</name>
<dbReference type="InterPro" id="IPR029058">
    <property type="entry name" value="AB_hydrolase_fold"/>
</dbReference>
<gene>
    <name evidence="4" type="primary">g8500</name>
    <name evidence="4" type="ORF">VP750_LOCUS7303</name>
</gene>